<dbReference type="EMBL" id="VDUZ01000007">
    <property type="protein sequence ID" value="TXL78265.1"/>
    <property type="molecule type" value="Genomic_DNA"/>
</dbReference>
<dbReference type="AlphaFoldDB" id="A0A5C8PR42"/>
<feature type="region of interest" description="Disordered" evidence="1">
    <location>
        <begin position="125"/>
        <end position="174"/>
    </location>
</feature>
<dbReference type="GO" id="GO:0003677">
    <property type="term" value="F:DNA binding"/>
    <property type="evidence" value="ECO:0007669"/>
    <property type="project" value="InterPro"/>
</dbReference>
<sequence>MNKPLHQFLAKRIDESGLTHREIADAIGYSRSNIVAMIKMGEMRLPISKIPALADVLGMERVELLRLALAEYQPEMLETINQVIREAVSENERRLLAELRKMIGGSVPALATAKQREKLKALAEALTDSGQAPPPSPRYADTTAMQGPGFGSWGSPSEDEDDPPSRPRPSKSKA</sequence>
<dbReference type="OrthoDB" id="7859023at2"/>
<organism evidence="3 4">
    <name type="scientific">Vineibacter terrae</name>
    <dbReference type="NCBI Taxonomy" id="2586908"/>
    <lineage>
        <taxon>Bacteria</taxon>
        <taxon>Pseudomonadati</taxon>
        <taxon>Pseudomonadota</taxon>
        <taxon>Alphaproteobacteria</taxon>
        <taxon>Hyphomicrobiales</taxon>
        <taxon>Vineibacter</taxon>
    </lineage>
</organism>
<proteinExistence type="predicted"/>
<reference evidence="3 4" key="1">
    <citation type="submission" date="2019-06" db="EMBL/GenBank/DDBJ databases">
        <title>New taxonomy in bacterial strain CC-CFT640, isolated from vineyard.</title>
        <authorList>
            <person name="Lin S.-Y."/>
            <person name="Tsai C.-F."/>
            <person name="Young C.-C."/>
        </authorList>
    </citation>
    <scope>NUCLEOTIDE SEQUENCE [LARGE SCALE GENOMIC DNA]</scope>
    <source>
        <strain evidence="3 4">CC-CFT640</strain>
    </source>
</reference>
<dbReference type="CDD" id="cd00093">
    <property type="entry name" value="HTH_XRE"/>
    <property type="match status" value="1"/>
</dbReference>
<dbReference type="SUPFAM" id="SSF47413">
    <property type="entry name" value="lambda repressor-like DNA-binding domains"/>
    <property type="match status" value="1"/>
</dbReference>
<feature type="domain" description="HTH cro/C1-type" evidence="2">
    <location>
        <begin position="8"/>
        <end position="64"/>
    </location>
</feature>
<dbReference type="InterPro" id="IPR001387">
    <property type="entry name" value="Cro/C1-type_HTH"/>
</dbReference>
<evidence type="ECO:0000313" key="4">
    <source>
        <dbReference type="Proteomes" id="UP000321638"/>
    </source>
</evidence>
<dbReference type="Proteomes" id="UP000321638">
    <property type="component" value="Unassembled WGS sequence"/>
</dbReference>
<dbReference type="SMART" id="SM00530">
    <property type="entry name" value="HTH_XRE"/>
    <property type="match status" value="1"/>
</dbReference>
<dbReference type="RefSeq" id="WP_147846534.1">
    <property type="nucleotide sequence ID" value="NZ_VDUZ01000007.1"/>
</dbReference>
<evidence type="ECO:0000256" key="1">
    <source>
        <dbReference type="SAM" id="MobiDB-lite"/>
    </source>
</evidence>
<evidence type="ECO:0000313" key="3">
    <source>
        <dbReference type="EMBL" id="TXL78265.1"/>
    </source>
</evidence>
<dbReference type="InterPro" id="IPR010982">
    <property type="entry name" value="Lambda_DNA-bd_dom_sf"/>
</dbReference>
<accession>A0A5C8PR42</accession>
<protein>
    <submittedName>
        <fullName evidence="3">Helix-turn-helix transcriptional regulator</fullName>
    </submittedName>
</protein>
<evidence type="ECO:0000259" key="2">
    <source>
        <dbReference type="SMART" id="SM00530"/>
    </source>
</evidence>
<comment type="caution">
    <text evidence="3">The sequence shown here is derived from an EMBL/GenBank/DDBJ whole genome shotgun (WGS) entry which is preliminary data.</text>
</comment>
<name>A0A5C8PR42_9HYPH</name>
<dbReference type="Gene3D" id="1.10.260.40">
    <property type="entry name" value="lambda repressor-like DNA-binding domains"/>
    <property type="match status" value="1"/>
</dbReference>
<gene>
    <name evidence="3" type="ORF">FHP25_08740</name>
</gene>
<keyword evidence="4" id="KW-1185">Reference proteome</keyword>